<evidence type="ECO:0000256" key="3">
    <source>
        <dbReference type="SAM" id="SignalP"/>
    </source>
</evidence>
<accession>A0ABU7Z4G6</accession>
<dbReference type="InterPro" id="IPR028082">
    <property type="entry name" value="Peripla_BP_I"/>
</dbReference>
<dbReference type="SUPFAM" id="SSF53822">
    <property type="entry name" value="Periplasmic binding protein-like I"/>
    <property type="match status" value="1"/>
</dbReference>
<proteinExistence type="inferred from homology"/>
<feature type="chain" id="PRO_5046394820" evidence="3">
    <location>
        <begin position="31"/>
        <end position="419"/>
    </location>
</feature>
<dbReference type="PROSITE" id="PS51257">
    <property type="entry name" value="PROKAR_LIPOPROTEIN"/>
    <property type="match status" value="1"/>
</dbReference>
<evidence type="ECO:0000256" key="2">
    <source>
        <dbReference type="ARBA" id="ARBA00022729"/>
    </source>
</evidence>
<name>A0ABU7Z4G6_9MICO</name>
<dbReference type="RefSeq" id="WP_278235375.1">
    <property type="nucleotide sequence ID" value="NZ_JBAGLP010000110.1"/>
</dbReference>
<reference evidence="5" key="2">
    <citation type="submission" date="2024-02" db="EMBL/GenBank/DDBJ databases">
        <authorList>
            <person name="Prathaban M."/>
            <person name="Mythili R."/>
            <person name="Sharmila Devi N."/>
            <person name="Sobanaa M."/>
            <person name="Prathiviraj R."/>
            <person name="Selvin J."/>
        </authorList>
    </citation>
    <scope>NUCLEOTIDE SEQUENCE</scope>
    <source>
        <strain evidence="5">MP1014</strain>
    </source>
</reference>
<gene>
    <name evidence="5" type="ORF">V5O49_04110</name>
</gene>
<dbReference type="Proteomes" id="UP001310387">
    <property type="component" value="Unassembled WGS sequence"/>
</dbReference>
<evidence type="ECO:0000313" key="5">
    <source>
        <dbReference type="EMBL" id="MEG3614303.1"/>
    </source>
</evidence>
<evidence type="ECO:0000256" key="1">
    <source>
        <dbReference type="ARBA" id="ARBA00010062"/>
    </source>
</evidence>
<comment type="similarity">
    <text evidence="1">Belongs to the leucine-binding protein family.</text>
</comment>
<dbReference type="PANTHER" id="PTHR30483:SF6">
    <property type="entry name" value="PERIPLASMIC BINDING PROTEIN OF ABC TRANSPORTER FOR NATURAL AMINO ACIDS"/>
    <property type="match status" value="1"/>
</dbReference>
<dbReference type="Gene3D" id="3.40.50.2300">
    <property type="match status" value="2"/>
</dbReference>
<dbReference type="InterPro" id="IPR051010">
    <property type="entry name" value="BCAA_transport"/>
</dbReference>
<protein>
    <submittedName>
        <fullName evidence="5">ABC transporter substrate-binding protein</fullName>
    </submittedName>
</protein>
<reference evidence="5" key="1">
    <citation type="journal article" date="2024" name="Antonie Van Leeuwenhoek">
        <title>Isoptericola haloaureus sp. nov., a dimorphic actinobacterium isolated from mangrove sediments of southeast India, implicating biosaline agricultural significance through nitrogen fixation and salt tolerance genes.</title>
        <authorList>
            <person name="Prathaban M."/>
            <person name="Prathiviraj R."/>
            <person name="Ravichandran M."/>
            <person name="Natarajan S.D."/>
            <person name="Sobanaa M."/>
            <person name="Hari Krishna Kumar S."/>
            <person name="Chandrasekar V."/>
            <person name="Selvin J."/>
        </authorList>
    </citation>
    <scope>NUCLEOTIDE SEQUENCE</scope>
    <source>
        <strain evidence="5">MP1014</strain>
    </source>
</reference>
<organism evidence="5 6">
    <name type="scientific">Isoptericola haloaureus</name>
    <dbReference type="NCBI Taxonomy" id="1542902"/>
    <lineage>
        <taxon>Bacteria</taxon>
        <taxon>Bacillati</taxon>
        <taxon>Actinomycetota</taxon>
        <taxon>Actinomycetes</taxon>
        <taxon>Micrococcales</taxon>
        <taxon>Promicromonosporaceae</taxon>
        <taxon>Isoptericola</taxon>
    </lineage>
</organism>
<sequence>MKRSLRNWSVVGLAGATLALSGCAGSAVSAAGGDAEATTEDVAEIHIGALHPLTGSNAADGQQMAAAAQMAVDAVNEAGGIESLGGAELVLDSADTQGEAETGQSEATRLIEEGAVALLGTFQSGTSANVASVAERNQVPFVMDVSALDEILEQGYTYSFRLQPSASQMGTQGAESLLSLVEDSGAEVDQVAYLYEQGNYGAAAYETFLAEAEEAGLTVDPVIQYDPAAVNDMTTQITQVAASDADALVVTGYYRDSLLVAQAVDIVEPDLQAVYGVANGAYDQPDFVNDAPNGGDGYFDANYHWDVTNADSQALAEAFEAEHGEPIRSSAVLSYDAVMVIAEALERAGSTDTTAVRDAVTETGYAPLMVADGPVTFDETGQNTNAAVVVMQIQDGDIVQVFPQEFAETDYVFPAPPTE</sequence>
<feature type="domain" description="Leucine-binding protein" evidence="4">
    <location>
        <begin position="44"/>
        <end position="396"/>
    </location>
</feature>
<feature type="signal peptide" evidence="3">
    <location>
        <begin position="1"/>
        <end position="30"/>
    </location>
</feature>
<evidence type="ECO:0000313" key="6">
    <source>
        <dbReference type="Proteomes" id="UP001310387"/>
    </source>
</evidence>
<keyword evidence="2 3" id="KW-0732">Signal</keyword>
<dbReference type="PANTHER" id="PTHR30483">
    <property type="entry name" value="LEUCINE-SPECIFIC-BINDING PROTEIN"/>
    <property type="match status" value="1"/>
</dbReference>
<dbReference type="InterPro" id="IPR028081">
    <property type="entry name" value="Leu-bd"/>
</dbReference>
<evidence type="ECO:0000259" key="4">
    <source>
        <dbReference type="Pfam" id="PF13458"/>
    </source>
</evidence>
<comment type="caution">
    <text evidence="5">The sequence shown here is derived from an EMBL/GenBank/DDBJ whole genome shotgun (WGS) entry which is preliminary data.</text>
</comment>
<dbReference type="EMBL" id="JBAGLP010000110">
    <property type="protein sequence ID" value="MEG3614303.1"/>
    <property type="molecule type" value="Genomic_DNA"/>
</dbReference>
<dbReference type="Pfam" id="PF13458">
    <property type="entry name" value="Peripla_BP_6"/>
    <property type="match status" value="1"/>
</dbReference>
<dbReference type="CDD" id="cd06340">
    <property type="entry name" value="PBP1_ABC_ligand_binding-like"/>
    <property type="match status" value="1"/>
</dbReference>
<keyword evidence="6" id="KW-1185">Reference proteome</keyword>